<feature type="transmembrane region" description="Helical" evidence="7">
    <location>
        <begin position="130"/>
        <end position="149"/>
    </location>
</feature>
<comment type="subcellular location">
    <subcellularLocation>
        <location evidence="1">Cell inner membrane</location>
        <topology evidence="1">Multi-pass membrane protein</topology>
    </subcellularLocation>
    <subcellularLocation>
        <location evidence="7">Cell membrane</location>
        <topology evidence="7">Multi-pass membrane protein</topology>
    </subcellularLocation>
</comment>
<dbReference type="RefSeq" id="WP_107864645.1">
    <property type="nucleotide sequence ID" value="NZ_QAON01000002.1"/>
</dbReference>
<comment type="function">
    <text evidence="7">Na(+)/H(+) antiporter that extrudes sodium in exchange for external protons.</text>
</comment>
<dbReference type="NCBIfam" id="NF007111">
    <property type="entry name" value="PRK09560.1"/>
    <property type="match status" value="1"/>
</dbReference>
<evidence type="ECO:0000256" key="4">
    <source>
        <dbReference type="ARBA" id="ARBA00022989"/>
    </source>
</evidence>
<dbReference type="NCBIfam" id="NF007112">
    <property type="entry name" value="PRK09561.1"/>
    <property type="match status" value="1"/>
</dbReference>
<dbReference type="EMBL" id="QAON01000002">
    <property type="protein sequence ID" value="PTQ90804.1"/>
    <property type="molecule type" value="Genomic_DNA"/>
</dbReference>
<dbReference type="Gene3D" id="1.20.1530.10">
    <property type="entry name" value="Na+/H+ antiporter like domain"/>
    <property type="match status" value="1"/>
</dbReference>
<feature type="transmembrane region" description="Helical" evidence="7">
    <location>
        <begin position="365"/>
        <end position="383"/>
    </location>
</feature>
<comment type="catalytic activity">
    <reaction evidence="7">
        <text>Na(+)(in) + 2 H(+)(out) = Na(+)(out) + 2 H(+)(in)</text>
        <dbReference type="Rhea" id="RHEA:29251"/>
        <dbReference type="ChEBI" id="CHEBI:15378"/>
        <dbReference type="ChEBI" id="CHEBI:29101"/>
    </reaction>
</comment>
<keyword evidence="7" id="KW-0406">Ion transport</keyword>
<dbReference type="GO" id="GO:0006885">
    <property type="term" value="P:regulation of pH"/>
    <property type="evidence" value="ECO:0007669"/>
    <property type="project" value="UniProtKB-UniRule"/>
</dbReference>
<keyword evidence="9" id="KW-1185">Reference proteome</keyword>
<dbReference type="OrthoDB" id="9808135at2"/>
<evidence type="ECO:0000256" key="5">
    <source>
        <dbReference type="ARBA" id="ARBA00023136"/>
    </source>
</evidence>
<proteinExistence type="inferred from homology"/>
<evidence type="ECO:0000256" key="2">
    <source>
        <dbReference type="ARBA" id="ARBA00022475"/>
    </source>
</evidence>
<reference evidence="8 9" key="1">
    <citation type="submission" date="2018-04" db="EMBL/GenBank/DDBJ databases">
        <title>Genomic Encyclopedia of Archaeal and Bacterial Type Strains, Phase II (KMG-II): from individual species to whole genera.</title>
        <authorList>
            <person name="Goeker M."/>
        </authorList>
    </citation>
    <scope>NUCLEOTIDE SEQUENCE [LARGE SCALE GENOMIC DNA]</scope>
    <source>
        <strain evidence="8 9">DSM 5822</strain>
    </source>
</reference>
<evidence type="ECO:0000256" key="1">
    <source>
        <dbReference type="ARBA" id="ARBA00004429"/>
    </source>
</evidence>
<dbReference type="HAMAP" id="MF_01844">
    <property type="entry name" value="NhaA"/>
    <property type="match status" value="1"/>
</dbReference>
<evidence type="ECO:0000256" key="7">
    <source>
        <dbReference type="HAMAP-Rule" id="MF_01844"/>
    </source>
</evidence>
<feature type="transmembrane region" description="Helical" evidence="7">
    <location>
        <begin position="156"/>
        <end position="178"/>
    </location>
</feature>
<dbReference type="GO" id="GO:0005886">
    <property type="term" value="C:plasma membrane"/>
    <property type="evidence" value="ECO:0007669"/>
    <property type="project" value="UniProtKB-SubCell"/>
</dbReference>
<feature type="transmembrane region" description="Helical" evidence="7">
    <location>
        <begin position="96"/>
        <end position="118"/>
    </location>
</feature>
<dbReference type="AlphaFoldDB" id="A0A2T5J2S0"/>
<protein>
    <recommendedName>
        <fullName evidence="7">Na(+)/H(+) antiporter NhaA</fullName>
    </recommendedName>
    <alternativeName>
        <fullName evidence="7">Sodium/proton antiporter NhaA</fullName>
    </alternativeName>
</protein>
<dbReference type="PANTHER" id="PTHR30341:SF0">
    <property type="entry name" value="NA(+)_H(+) ANTIPORTER NHAA"/>
    <property type="match status" value="1"/>
</dbReference>
<organism evidence="8 9">
    <name type="scientific">Agitococcus lubricus</name>
    <dbReference type="NCBI Taxonomy" id="1077255"/>
    <lineage>
        <taxon>Bacteria</taxon>
        <taxon>Pseudomonadati</taxon>
        <taxon>Pseudomonadota</taxon>
        <taxon>Gammaproteobacteria</taxon>
        <taxon>Moraxellales</taxon>
        <taxon>Moraxellaceae</taxon>
        <taxon>Agitococcus</taxon>
    </lineage>
</organism>
<keyword evidence="5 7" id="KW-0472">Membrane</keyword>
<dbReference type="GO" id="GO:0015385">
    <property type="term" value="F:sodium:proton antiporter activity"/>
    <property type="evidence" value="ECO:0007669"/>
    <property type="project" value="UniProtKB-UniRule"/>
</dbReference>
<dbReference type="InterPro" id="IPR023171">
    <property type="entry name" value="Na/H_antiporter_dom_sf"/>
</dbReference>
<keyword evidence="4 7" id="KW-1133">Transmembrane helix</keyword>
<keyword evidence="2 7" id="KW-1003">Cell membrane</keyword>
<evidence type="ECO:0000256" key="3">
    <source>
        <dbReference type="ARBA" id="ARBA00022692"/>
    </source>
</evidence>
<keyword evidence="6 7" id="KW-0739">Sodium transport</keyword>
<comment type="caution">
    <text evidence="8">The sequence shown here is derived from an EMBL/GenBank/DDBJ whole genome shotgun (WGS) entry which is preliminary data.</text>
</comment>
<gene>
    <name evidence="7" type="primary">nhaA</name>
    <name evidence="8" type="ORF">C8N29_102204</name>
</gene>
<sequence length="398" mass="42904">MQQSSQGNTGLWILTTLLQRFLRSESKAGIILMLCTVMSLSLANSGIGESYTHFWHIKIAGMSLEHFINDALMAIFFLLVGLEIERQIYVGELRQLKAALLPIFAAIGGMCVPALIHYGFNAGTPYQSGFGIPMATDIAFALGVLLLLGDKVPVTLKIFLVALAIIDDLGAIIVIAIFYSKGIAWAYLSVALAIFIGLAILNRLQVNRLSPYLLGGAVAWYCMLHSGIHATITGVILAFLIPFRDGGEQSPSYILEHKLTGVVAFIILPLFALANTAIVIPNTWADQLLTTHSLGIMLGLILGKPIGIFLFSYLAIRLGWSSLPTAMTWRHVWGVGLLAGIGFTMSMFITVLAFDSAALIISAKIAIMLSSLVAAIVGVTWLLCVGRSPSPMEQKVNV</sequence>
<feature type="transmembrane region" description="Helical" evidence="7">
    <location>
        <begin position="261"/>
        <end position="284"/>
    </location>
</feature>
<keyword evidence="7" id="KW-0813">Transport</keyword>
<feature type="transmembrane region" description="Helical" evidence="7">
    <location>
        <begin position="28"/>
        <end position="47"/>
    </location>
</feature>
<feature type="transmembrane region" description="Helical" evidence="7">
    <location>
        <begin position="213"/>
        <end position="241"/>
    </location>
</feature>
<keyword evidence="7" id="KW-0915">Sodium</keyword>
<dbReference type="Proteomes" id="UP000244223">
    <property type="component" value="Unassembled WGS sequence"/>
</dbReference>
<feature type="transmembrane region" description="Helical" evidence="7">
    <location>
        <begin position="296"/>
        <end position="320"/>
    </location>
</feature>
<dbReference type="Pfam" id="PF06965">
    <property type="entry name" value="Na_H_antiport_1"/>
    <property type="match status" value="1"/>
</dbReference>
<comment type="similarity">
    <text evidence="7">Belongs to the NhaA Na(+)/H(+) (TC 2.A.33) antiporter family.</text>
</comment>
<evidence type="ECO:0000256" key="6">
    <source>
        <dbReference type="ARBA" id="ARBA00023201"/>
    </source>
</evidence>
<keyword evidence="3 7" id="KW-0812">Transmembrane</keyword>
<accession>A0A2T5J2S0</accession>
<dbReference type="NCBIfam" id="TIGR00773">
    <property type="entry name" value="NhaA"/>
    <property type="match status" value="1"/>
</dbReference>
<feature type="transmembrane region" description="Helical" evidence="7">
    <location>
        <begin position="332"/>
        <end position="353"/>
    </location>
</feature>
<feature type="transmembrane region" description="Helical" evidence="7">
    <location>
        <begin position="67"/>
        <end position="84"/>
    </location>
</feature>
<name>A0A2T5J2S0_9GAMM</name>
<evidence type="ECO:0000313" key="9">
    <source>
        <dbReference type="Proteomes" id="UP000244223"/>
    </source>
</evidence>
<feature type="transmembrane region" description="Helical" evidence="7">
    <location>
        <begin position="184"/>
        <end position="201"/>
    </location>
</feature>
<dbReference type="InterPro" id="IPR004670">
    <property type="entry name" value="NhaA"/>
</dbReference>
<keyword evidence="7" id="KW-0050">Antiport</keyword>
<evidence type="ECO:0000313" key="8">
    <source>
        <dbReference type="EMBL" id="PTQ90804.1"/>
    </source>
</evidence>
<dbReference type="PANTHER" id="PTHR30341">
    <property type="entry name" value="SODIUM ION/PROTON ANTIPORTER NHAA-RELATED"/>
    <property type="match status" value="1"/>
</dbReference>